<organism evidence="1 2">
    <name type="scientific">Nonomuraea helvata</name>
    <dbReference type="NCBI Taxonomy" id="37484"/>
    <lineage>
        <taxon>Bacteria</taxon>
        <taxon>Bacillati</taxon>
        <taxon>Actinomycetota</taxon>
        <taxon>Actinomycetes</taxon>
        <taxon>Streptosporangiales</taxon>
        <taxon>Streptosporangiaceae</taxon>
        <taxon>Nonomuraea</taxon>
    </lineage>
</organism>
<evidence type="ECO:0008006" key="3">
    <source>
        <dbReference type="Google" id="ProtNLM"/>
    </source>
</evidence>
<evidence type="ECO:0000313" key="1">
    <source>
        <dbReference type="EMBL" id="MFB9623376.1"/>
    </source>
</evidence>
<protein>
    <recommendedName>
        <fullName evidence="3">WXG100 family type VII secretion target</fullName>
    </recommendedName>
</protein>
<proteinExistence type="predicted"/>
<sequence length="113" mass="12435">MRLWDGTEIVKSVVHRGLSEWSTMAEDLDRESAKVISEVREALAAAPWGGGAEGEAFKTAHFSNDGPERMLTQYAQLTKEIIDAGSRVRAAVDNTLHTDAAIEHDLTARTREI</sequence>
<keyword evidence="2" id="KW-1185">Reference proteome</keyword>
<dbReference type="EMBL" id="JBHMBW010000006">
    <property type="protein sequence ID" value="MFB9623376.1"/>
    <property type="molecule type" value="Genomic_DNA"/>
</dbReference>
<accession>A0ABV5RVD5</accession>
<dbReference type="Proteomes" id="UP001589532">
    <property type="component" value="Unassembled WGS sequence"/>
</dbReference>
<dbReference type="RefSeq" id="WP_344991062.1">
    <property type="nucleotide sequence ID" value="NZ_BAAAXV010000005.1"/>
</dbReference>
<gene>
    <name evidence="1" type="ORF">ACFFSA_09820</name>
</gene>
<comment type="caution">
    <text evidence="1">The sequence shown here is derived from an EMBL/GenBank/DDBJ whole genome shotgun (WGS) entry which is preliminary data.</text>
</comment>
<evidence type="ECO:0000313" key="2">
    <source>
        <dbReference type="Proteomes" id="UP001589532"/>
    </source>
</evidence>
<reference evidence="1 2" key="1">
    <citation type="submission" date="2024-09" db="EMBL/GenBank/DDBJ databases">
        <authorList>
            <person name="Sun Q."/>
            <person name="Mori K."/>
        </authorList>
    </citation>
    <scope>NUCLEOTIDE SEQUENCE [LARGE SCALE GENOMIC DNA]</scope>
    <source>
        <strain evidence="1 2">JCM 3143</strain>
    </source>
</reference>
<name>A0ABV5RVD5_9ACTN</name>